<dbReference type="PROSITE" id="PS50865">
    <property type="entry name" value="ZF_MYND_2"/>
    <property type="match status" value="1"/>
</dbReference>
<gene>
    <name evidence="9" type="ORF">TRAPUB_8329</name>
</gene>
<feature type="repeat" description="ANK" evidence="6">
    <location>
        <begin position="106"/>
        <end position="139"/>
    </location>
</feature>
<keyword evidence="2" id="KW-0677">Repeat</keyword>
<name>A0A1M2W5N3_TRAPU</name>
<dbReference type="Pfam" id="PF01753">
    <property type="entry name" value="zf-MYND"/>
    <property type="match status" value="1"/>
</dbReference>
<dbReference type="PROSITE" id="PS01360">
    <property type="entry name" value="ZF_MYND_1"/>
    <property type="match status" value="1"/>
</dbReference>
<dbReference type="GO" id="GO:0008270">
    <property type="term" value="F:zinc ion binding"/>
    <property type="evidence" value="ECO:0007669"/>
    <property type="project" value="UniProtKB-KW"/>
</dbReference>
<dbReference type="Gene3D" id="6.10.140.2220">
    <property type="match status" value="1"/>
</dbReference>
<keyword evidence="4" id="KW-0862">Zinc</keyword>
<dbReference type="PROSITE" id="PS50297">
    <property type="entry name" value="ANK_REP_REGION"/>
    <property type="match status" value="1"/>
</dbReference>
<keyword evidence="10" id="KW-1185">Reference proteome</keyword>
<dbReference type="STRING" id="154538.A0A1M2W5N3"/>
<dbReference type="EMBL" id="MNAD01000199">
    <property type="protein sequence ID" value="OJT15072.1"/>
    <property type="molecule type" value="Genomic_DNA"/>
</dbReference>
<evidence type="ECO:0000256" key="5">
    <source>
        <dbReference type="ARBA" id="ARBA00023043"/>
    </source>
</evidence>
<comment type="caution">
    <text evidence="9">The sequence shown here is derived from an EMBL/GenBank/DDBJ whole genome shotgun (WGS) entry which is preliminary data.</text>
</comment>
<evidence type="ECO:0000256" key="6">
    <source>
        <dbReference type="PROSITE-ProRule" id="PRU00023"/>
    </source>
</evidence>
<dbReference type="InterPro" id="IPR002893">
    <property type="entry name" value="Znf_MYND"/>
</dbReference>
<evidence type="ECO:0000256" key="3">
    <source>
        <dbReference type="ARBA" id="ARBA00022771"/>
    </source>
</evidence>
<evidence type="ECO:0000256" key="4">
    <source>
        <dbReference type="ARBA" id="ARBA00022833"/>
    </source>
</evidence>
<proteinExistence type="predicted"/>
<dbReference type="AlphaFoldDB" id="A0A1M2W5N3"/>
<accession>A0A1M2W5N3</accession>
<dbReference type="Pfam" id="PF12796">
    <property type="entry name" value="Ank_2"/>
    <property type="match status" value="1"/>
</dbReference>
<dbReference type="InterPro" id="IPR036770">
    <property type="entry name" value="Ankyrin_rpt-contain_sf"/>
</dbReference>
<dbReference type="InterPro" id="IPR002110">
    <property type="entry name" value="Ankyrin_rpt"/>
</dbReference>
<evidence type="ECO:0000313" key="9">
    <source>
        <dbReference type="EMBL" id="OJT15072.1"/>
    </source>
</evidence>
<protein>
    <recommendedName>
        <fullName evidence="8">MYND-type domain-containing protein</fullName>
    </recommendedName>
</protein>
<sequence>MSDIPGSGGYIVSNDMRELLDQPGALSLPDERRLRALYRKSKAVESGAASDLTRIETGYKHGYATHLFFGAREVDLSSTRRDPADHIGTLKYLLERGASPDTPDIVGYTPLHHACMAHPRADIARILLQHGANPDAQDRFGSVALIGAFQNESIDAIEVLLEFGARLDIADPNGHTPDSFFIQCGPKVTAIVQKWKRKRAGAAHPLDEKRCATCARAEGPLKFCSRCHATWYCSQECQKEDWKNHRLACLPFGTESTVTLIPCYSDELIFLVSWSDMARERLGQPFEERPARNSRSVHIPRISPGQTKQMIIKVQVPMDVEAGLPSDKRVGNLLVYDKKRSLVCRIRKCDNMEGYMRLSEVVHTQGVMGAKAYFSAEMKSPDVLVVKVSEFLAEQAF</sequence>
<evidence type="ECO:0000256" key="1">
    <source>
        <dbReference type="ARBA" id="ARBA00022723"/>
    </source>
</evidence>
<dbReference type="PANTHER" id="PTHR24173">
    <property type="entry name" value="ANKYRIN REPEAT CONTAINING"/>
    <property type="match status" value="1"/>
</dbReference>
<evidence type="ECO:0000313" key="10">
    <source>
        <dbReference type="Proteomes" id="UP000184267"/>
    </source>
</evidence>
<dbReference type="OMA" id="HACMAHP"/>
<keyword evidence="5 6" id="KW-0040">ANK repeat</keyword>
<organism evidence="9 10">
    <name type="scientific">Trametes pubescens</name>
    <name type="common">White-rot fungus</name>
    <dbReference type="NCBI Taxonomy" id="154538"/>
    <lineage>
        <taxon>Eukaryota</taxon>
        <taxon>Fungi</taxon>
        <taxon>Dikarya</taxon>
        <taxon>Basidiomycota</taxon>
        <taxon>Agaricomycotina</taxon>
        <taxon>Agaricomycetes</taxon>
        <taxon>Polyporales</taxon>
        <taxon>Polyporaceae</taxon>
        <taxon>Trametes</taxon>
    </lineage>
</organism>
<dbReference type="SUPFAM" id="SSF144232">
    <property type="entry name" value="HIT/MYND zinc finger-like"/>
    <property type="match status" value="1"/>
</dbReference>
<dbReference type="SUPFAM" id="SSF48403">
    <property type="entry name" value="Ankyrin repeat"/>
    <property type="match status" value="1"/>
</dbReference>
<dbReference type="Proteomes" id="UP000184267">
    <property type="component" value="Unassembled WGS sequence"/>
</dbReference>
<feature type="domain" description="MYND-type" evidence="8">
    <location>
        <begin position="211"/>
        <end position="249"/>
    </location>
</feature>
<dbReference type="SMART" id="SM00248">
    <property type="entry name" value="ANK"/>
    <property type="match status" value="3"/>
</dbReference>
<dbReference type="Gene3D" id="1.25.40.20">
    <property type="entry name" value="Ankyrin repeat-containing domain"/>
    <property type="match status" value="1"/>
</dbReference>
<evidence type="ECO:0000256" key="7">
    <source>
        <dbReference type="PROSITE-ProRule" id="PRU00134"/>
    </source>
</evidence>
<evidence type="ECO:0000256" key="2">
    <source>
        <dbReference type="ARBA" id="ARBA00022737"/>
    </source>
</evidence>
<dbReference type="PROSITE" id="PS50088">
    <property type="entry name" value="ANK_REPEAT"/>
    <property type="match status" value="1"/>
</dbReference>
<dbReference type="PANTHER" id="PTHR24173:SF74">
    <property type="entry name" value="ANKYRIN REPEAT DOMAIN-CONTAINING PROTEIN 16"/>
    <property type="match status" value="1"/>
</dbReference>
<evidence type="ECO:0000259" key="8">
    <source>
        <dbReference type="PROSITE" id="PS50865"/>
    </source>
</evidence>
<keyword evidence="3 7" id="KW-0863">Zinc-finger</keyword>
<dbReference type="OrthoDB" id="194358at2759"/>
<reference evidence="9 10" key="1">
    <citation type="submission" date="2016-10" db="EMBL/GenBank/DDBJ databases">
        <title>Genome sequence of the basidiomycete white-rot fungus Trametes pubescens.</title>
        <authorList>
            <person name="Makela M.R."/>
            <person name="Granchi Z."/>
            <person name="Peng M."/>
            <person name="De Vries R.P."/>
            <person name="Grigoriev I."/>
            <person name="Riley R."/>
            <person name="Hilden K."/>
        </authorList>
    </citation>
    <scope>NUCLEOTIDE SEQUENCE [LARGE SCALE GENOMIC DNA]</scope>
    <source>
        <strain evidence="9 10">FBCC735</strain>
    </source>
</reference>
<keyword evidence="1" id="KW-0479">Metal-binding</keyword>